<proteinExistence type="predicted"/>
<comment type="caution">
    <text evidence="1">The sequence shown here is derived from an EMBL/GenBank/DDBJ whole genome shotgun (WGS) entry which is preliminary data.</text>
</comment>
<name>A0A7V5XI28_9BACT</name>
<sequence>MTLSTLDACSITNGTSQYLENVEVEVDGDCSEFNATATGTLREEGMTYKATCGYSTNTYDISCTAPRKSS</sequence>
<organism evidence="1">
    <name type="scientific">Thermodesulfobacterium geofontis</name>
    <dbReference type="NCBI Taxonomy" id="1295609"/>
    <lineage>
        <taxon>Bacteria</taxon>
        <taxon>Pseudomonadati</taxon>
        <taxon>Thermodesulfobacteriota</taxon>
        <taxon>Thermodesulfobacteria</taxon>
        <taxon>Thermodesulfobacteriales</taxon>
        <taxon>Thermodesulfobacteriaceae</taxon>
        <taxon>Thermodesulfobacterium</taxon>
    </lineage>
</organism>
<accession>A0A7V5XI28</accession>
<reference evidence="1" key="1">
    <citation type="journal article" date="2020" name="mSystems">
        <title>Genome- and Community-Level Interaction Insights into Carbon Utilization and Element Cycling Functions of Hydrothermarchaeota in Hydrothermal Sediment.</title>
        <authorList>
            <person name="Zhou Z."/>
            <person name="Liu Y."/>
            <person name="Xu W."/>
            <person name="Pan J."/>
            <person name="Luo Z.H."/>
            <person name="Li M."/>
        </authorList>
    </citation>
    <scope>NUCLEOTIDE SEQUENCE [LARGE SCALE GENOMIC DNA]</scope>
    <source>
        <strain evidence="1">SpSt-106</strain>
    </source>
</reference>
<dbReference type="AlphaFoldDB" id="A0A7V5XI28"/>
<gene>
    <name evidence="1" type="ORF">ENM15_08545</name>
</gene>
<dbReference type="EMBL" id="DRWR01000139">
    <property type="protein sequence ID" value="HHQ16844.1"/>
    <property type="molecule type" value="Genomic_DNA"/>
</dbReference>
<protein>
    <submittedName>
        <fullName evidence="1">Uncharacterized protein</fullName>
    </submittedName>
</protein>
<evidence type="ECO:0000313" key="1">
    <source>
        <dbReference type="EMBL" id="HHQ16844.1"/>
    </source>
</evidence>